<proteinExistence type="predicted"/>
<dbReference type="InterPro" id="IPR000073">
    <property type="entry name" value="AB_hydrolase_1"/>
</dbReference>
<comment type="caution">
    <text evidence="2">The sequence shown here is derived from an EMBL/GenBank/DDBJ whole genome shotgun (WGS) entry which is preliminary data.</text>
</comment>
<evidence type="ECO:0000259" key="1">
    <source>
        <dbReference type="Pfam" id="PF00561"/>
    </source>
</evidence>
<accession>A0A365H9T2</accession>
<organism evidence="2 3">
    <name type="scientific">Actinomadura craniellae</name>
    <dbReference type="NCBI Taxonomy" id="2231787"/>
    <lineage>
        <taxon>Bacteria</taxon>
        <taxon>Bacillati</taxon>
        <taxon>Actinomycetota</taxon>
        <taxon>Actinomycetes</taxon>
        <taxon>Streptosporangiales</taxon>
        <taxon>Thermomonosporaceae</taxon>
        <taxon>Actinomadura</taxon>
    </lineage>
</organism>
<dbReference type="EMBL" id="QLYX01000003">
    <property type="protein sequence ID" value="RAY15696.1"/>
    <property type="molecule type" value="Genomic_DNA"/>
</dbReference>
<dbReference type="GO" id="GO:0004301">
    <property type="term" value="F:epoxide hydrolase activity"/>
    <property type="evidence" value="ECO:0007669"/>
    <property type="project" value="TreeGrafter"/>
</dbReference>
<reference evidence="2 3" key="1">
    <citation type="submission" date="2018-06" db="EMBL/GenBank/DDBJ databases">
        <title>Actinomadura craniellae sp. nov. isolated from marine sponge Craniella sp.</title>
        <authorList>
            <person name="Li L."/>
            <person name="Xu Q.H."/>
            <person name="Lin H.W."/>
            <person name="Lu Y.H."/>
        </authorList>
    </citation>
    <scope>NUCLEOTIDE SEQUENCE [LARGE SCALE GENOMIC DNA]</scope>
    <source>
        <strain evidence="2 3">LHW63021</strain>
    </source>
</reference>
<dbReference type="InterPro" id="IPR029058">
    <property type="entry name" value="AB_hydrolase_fold"/>
</dbReference>
<dbReference type="AlphaFoldDB" id="A0A365H9T2"/>
<keyword evidence="3" id="KW-1185">Reference proteome</keyword>
<dbReference type="InterPro" id="IPR051340">
    <property type="entry name" value="Haloalkane_dehalogenase"/>
</dbReference>
<dbReference type="Proteomes" id="UP000251891">
    <property type="component" value="Unassembled WGS sequence"/>
</dbReference>
<dbReference type="PANTHER" id="PTHR42977">
    <property type="entry name" value="HYDROLASE-RELATED"/>
    <property type="match status" value="1"/>
</dbReference>
<dbReference type="Pfam" id="PF00561">
    <property type="entry name" value="Abhydrolase_1"/>
    <property type="match status" value="1"/>
</dbReference>
<gene>
    <name evidence="2" type="ORF">DPM19_07890</name>
</gene>
<dbReference type="SUPFAM" id="SSF53474">
    <property type="entry name" value="alpha/beta-Hydrolases"/>
    <property type="match status" value="1"/>
</dbReference>
<sequence>MAVTRHHTTRVNGLDVFYREAGDPGGPGVVLLHGTPTSSFMFRDLIPRLAEDYHVVAPDYIGFGLSGAPRTDEFDYTFDGLTDVVDALLTDLSLHDYALYVQDYGAPVGWRLALRHPEHVTAVITQNGNAYDEGFVPAFWEPLWRYAGHRTPENAVPLLDALSLDMIRWQYTHGVPDPAVVSPDTWMHDYYQVSRPGNPEIQLALFADYPSNVALYPAVHDYFRSSRVPLLAVWGRNDEIFGPDGARAFMRDLPDAEIHLLDGGHFLLESHLDEATPIIRDFLARTFTAPRQPERTPS</sequence>
<protein>
    <submittedName>
        <fullName evidence="2">Alpha/beta hydrolase</fullName>
    </submittedName>
</protein>
<dbReference type="InterPro" id="IPR000639">
    <property type="entry name" value="Epox_hydrolase-like"/>
</dbReference>
<dbReference type="PRINTS" id="PR00412">
    <property type="entry name" value="EPOXHYDRLASE"/>
</dbReference>
<name>A0A365H9T2_9ACTN</name>
<keyword evidence="2" id="KW-0378">Hydrolase</keyword>
<feature type="domain" description="AB hydrolase-1" evidence="1">
    <location>
        <begin position="29"/>
        <end position="271"/>
    </location>
</feature>
<dbReference type="Gene3D" id="3.40.50.1820">
    <property type="entry name" value="alpha/beta hydrolase"/>
    <property type="match status" value="1"/>
</dbReference>
<evidence type="ECO:0000313" key="3">
    <source>
        <dbReference type="Proteomes" id="UP000251891"/>
    </source>
</evidence>
<evidence type="ECO:0000313" key="2">
    <source>
        <dbReference type="EMBL" id="RAY15696.1"/>
    </source>
</evidence>
<dbReference type="OrthoDB" id="5431692at2"/>
<dbReference type="PANTHER" id="PTHR42977:SF1">
    <property type="entry name" value="BLR6576 PROTEIN"/>
    <property type="match status" value="1"/>
</dbReference>